<proteinExistence type="predicted"/>
<dbReference type="AlphaFoldDB" id="A0A1B1TEH1"/>
<accession>A0A1B1TEH1</accession>
<organism evidence="1">
    <name type="scientific">uncultured Poseidoniia archaeon</name>
    <dbReference type="NCBI Taxonomy" id="1697135"/>
    <lineage>
        <taxon>Archaea</taxon>
        <taxon>Methanobacteriati</taxon>
        <taxon>Thermoplasmatota</taxon>
        <taxon>Candidatus Poseidoniia</taxon>
        <taxon>environmental samples</taxon>
    </lineage>
</organism>
<protein>
    <recommendedName>
        <fullName evidence="2">SAP domain-containing protein</fullName>
    </recommendedName>
</protein>
<name>A0A1B1TEH1_9ARCH</name>
<reference evidence="1" key="1">
    <citation type="submission" date="2014-11" db="EMBL/GenBank/DDBJ databases">
        <authorList>
            <person name="Zhu J."/>
            <person name="Qi W."/>
            <person name="Song R."/>
        </authorList>
    </citation>
    <scope>NUCLEOTIDE SEQUENCE</scope>
</reference>
<sequence length="309" mass="35953">MLDLLYKSSLVELRKIAESEGIQKSGSVEVLRARIIKQRILSEIDLSWEGIQGTAHVELGEILKIFGIKSSGSHKERRRRLWLHLNFDSRRMTIERLVEMDKETLYELCRKLEMPVSGTRTVLMGRVAGVLTNQSKGWGRIKRSLHRNGVQIIDLNVEKEHTEELEENIEFGEIKEDFSKAYLEDAREMMIIDIDKESSIIQGHLLAIQARIPELERIVSTILREYGGEWTSLEKDLLIRLVERRGWPINEYKVKERLLMVATDIAENKGGSINITREDKKELQYEVKPVIERIKIKMKESEKFIKSDK</sequence>
<reference evidence="1" key="2">
    <citation type="journal article" date="2015" name="ISME J.">
        <title>A new class of marine Euryarchaeota group II from the Mediterranean deep chlorophyll maximum.</title>
        <authorList>
            <person name="Martin-Cuadrado A.B."/>
            <person name="Garcia-Heredia I."/>
            <person name="Molto A.G."/>
            <person name="Lopez-Ubeda R."/>
            <person name="Kimes N."/>
            <person name="Lopez-Garcia P."/>
            <person name="Moreira D."/>
            <person name="Rodriguez-Valera F."/>
        </authorList>
    </citation>
    <scope>NUCLEOTIDE SEQUENCE</scope>
</reference>
<evidence type="ECO:0008006" key="2">
    <source>
        <dbReference type="Google" id="ProtNLM"/>
    </source>
</evidence>
<evidence type="ECO:0000313" key="1">
    <source>
        <dbReference type="EMBL" id="ANV80686.1"/>
    </source>
</evidence>
<dbReference type="EMBL" id="KP211901">
    <property type="protein sequence ID" value="ANV80686.1"/>
    <property type="molecule type" value="Genomic_DNA"/>
</dbReference>